<keyword evidence="1" id="KW-0472">Membrane</keyword>
<keyword evidence="1" id="KW-1133">Transmembrane helix</keyword>
<gene>
    <name evidence="2" type="ORF">PUN28_004746</name>
</gene>
<evidence type="ECO:0000313" key="3">
    <source>
        <dbReference type="Proteomes" id="UP001430953"/>
    </source>
</evidence>
<feature type="transmembrane region" description="Helical" evidence="1">
    <location>
        <begin position="64"/>
        <end position="86"/>
    </location>
</feature>
<proteinExistence type="predicted"/>
<keyword evidence="3" id="KW-1185">Reference proteome</keyword>
<keyword evidence="1" id="KW-0812">Transmembrane</keyword>
<comment type="caution">
    <text evidence="2">The sequence shown here is derived from an EMBL/GenBank/DDBJ whole genome shotgun (WGS) entry which is preliminary data.</text>
</comment>
<sequence>MLVVTTWKVWVPNAVTSLDIFISARGNRVSSTTLSNNNKDGRNIPNKHLIAIYKKFINIFSMKLINIFILKGFSLILIFICLKYTFLTQLDLFVFAIF</sequence>
<name>A0AAW2GE79_9HYME</name>
<protein>
    <submittedName>
        <fullName evidence="2">Uncharacterized protein</fullName>
    </submittedName>
</protein>
<dbReference type="EMBL" id="JADYXP020000004">
    <property type="protein sequence ID" value="KAL0125888.1"/>
    <property type="molecule type" value="Genomic_DNA"/>
</dbReference>
<evidence type="ECO:0000256" key="1">
    <source>
        <dbReference type="SAM" id="Phobius"/>
    </source>
</evidence>
<reference evidence="2 3" key="1">
    <citation type="submission" date="2023-03" db="EMBL/GenBank/DDBJ databases">
        <title>High recombination rates correlate with genetic variation in Cardiocondyla obscurior ants.</title>
        <authorList>
            <person name="Errbii M."/>
        </authorList>
    </citation>
    <scope>NUCLEOTIDE SEQUENCE [LARGE SCALE GENOMIC DNA]</scope>
    <source>
        <strain evidence="2">Alpha-2009</strain>
        <tissue evidence="2">Whole body</tissue>
    </source>
</reference>
<organism evidence="2 3">
    <name type="scientific">Cardiocondyla obscurior</name>
    <dbReference type="NCBI Taxonomy" id="286306"/>
    <lineage>
        <taxon>Eukaryota</taxon>
        <taxon>Metazoa</taxon>
        <taxon>Ecdysozoa</taxon>
        <taxon>Arthropoda</taxon>
        <taxon>Hexapoda</taxon>
        <taxon>Insecta</taxon>
        <taxon>Pterygota</taxon>
        <taxon>Neoptera</taxon>
        <taxon>Endopterygota</taxon>
        <taxon>Hymenoptera</taxon>
        <taxon>Apocrita</taxon>
        <taxon>Aculeata</taxon>
        <taxon>Formicoidea</taxon>
        <taxon>Formicidae</taxon>
        <taxon>Myrmicinae</taxon>
        <taxon>Cardiocondyla</taxon>
    </lineage>
</organism>
<evidence type="ECO:0000313" key="2">
    <source>
        <dbReference type="EMBL" id="KAL0125888.1"/>
    </source>
</evidence>
<dbReference type="Proteomes" id="UP001430953">
    <property type="component" value="Unassembled WGS sequence"/>
</dbReference>
<dbReference type="AlphaFoldDB" id="A0AAW2GE79"/>
<accession>A0AAW2GE79</accession>